<dbReference type="Proteomes" id="UP000663843">
    <property type="component" value="Unassembled WGS sequence"/>
</dbReference>
<name>A0A8H2W793_9AGAM</name>
<protein>
    <submittedName>
        <fullName evidence="2">Uncharacterized protein</fullName>
    </submittedName>
</protein>
<proteinExistence type="predicted"/>
<accession>A0A8H2W793</accession>
<dbReference type="EMBL" id="CAJMWT010000308">
    <property type="protein sequence ID" value="CAE6341247.1"/>
    <property type="molecule type" value="Genomic_DNA"/>
</dbReference>
<sequence>MSWLKKKKPNPEDGDFPPVPKHYRQNDGKKVSTNSVKLAPVLEWGGGPTVVWGIDVGPRVTTVSFAYLLPGQGVEVHNIVYWPKLFPLRESDNPGESLLEVKEKTFKIRSRYESIGFVSHPAWASEKTANYVHIVGGANSPSAFQVRTELPFIEVANERHKYIGLVEHLLKHALSVYGAVIKPGQPRWPRASDVVVSLPSGISKSAEISVTGALNNMVQRVMPKVIGSTQVYYVSKADLQPFEDDTWRNIDTDFQASTRDIPSG</sequence>
<dbReference type="AlphaFoldDB" id="A0A8H2W793"/>
<feature type="region of interest" description="Disordered" evidence="1">
    <location>
        <begin position="1"/>
        <end position="30"/>
    </location>
</feature>
<evidence type="ECO:0000256" key="1">
    <source>
        <dbReference type="SAM" id="MobiDB-lite"/>
    </source>
</evidence>
<gene>
    <name evidence="2" type="ORF">RDB_LOCUS2826</name>
</gene>
<organism evidence="2 3">
    <name type="scientific">Rhizoctonia solani</name>
    <dbReference type="NCBI Taxonomy" id="456999"/>
    <lineage>
        <taxon>Eukaryota</taxon>
        <taxon>Fungi</taxon>
        <taxon>Dikarya</taxon>
        <taxon>Basidiomycota</taxon>
        <taxon>Agaricomycotina</taxon>
        <taxon>Agaricomycetes</taxon>
        <taxon>Cantharellales</taxon>
        <taxon>Ceratobasidiaceae</taxon>
        <taxon>Rhizoctonia</taxon>
    </lineage>
</organism>
<evidence type="ECO:0000313" key="3">
    <source>
        <dbReference type="Proteomes" id="UP000663843"/>
    </source>
</evidence>
<reference evidence="2" key="1">
    <citation type="submission" date="2021-01" db="EMBL/GenBank/DDBJ databases">
        <authorList>
            <person name="Kaushik A."/>
        </authorList>
    </citation>
    <scope>NUCLEOTIDE SEQUENCE</scope>
    <source>
        <strain evidence="2">AG2-2IIIB</strain>
    </source>
</reference>
<evidence type="ECO:0000313" key="2">
    <source>
        <dbReference type="EMBL" id="CAE6341247.1"/>
    </source>
</evidence>
<comment type="caution">
    <text evidence="2">The sequence shown here is derived from an EMBL/GenBank/DDBJ whole genome shotgun (WGS) entry which is preliminary data.</text>
</comment>